<dbReference type="GO" id="GO:0003824">
    <property type="term" value="F:catalytic activity"/>
    <property type="evidence" value="ECO:0007669"/>
    <property type="project" value="InterPro"/>
</dbReference>
<dbReference type="InterPro" id="IPR016169">
    <property type="entry name" value="FAD-bd_PCMH_sub2"/>
</dbReference>
<keyword evidence="2" id="KW-0274">FAD</keyword>
<dbReference type="PANTHER" id="PTHR11748">
    <property type="entry name" value="D-LACTATE DEHYDROGENASE"/>
    <property type="match status" value="1"/>
</dbReference>
<dbReference type="PANTHER" id="PTHR11748:SF103">
    <property type="entry name" value="GLYCOLATE OXIDASE SUBUNIT GLCE"/>
    <property type="match status" value="1"/>
</dbReference>
<gene>
    <name evidence="4" type="ORF">METZ01_LOCUS141826</name>
</gene>
<dbReference type="GO" id="GO:0071949">
    <property type="term" value="F:FAD binding"/>
    <property type="evidence" value="ECO:0007669"/>
    <property type="project" value="InterPro"/>
</dbReference>
<dbReference type="SUPFAM" id="SSF55103">
    <property type="entry name" value="FAD-linked oxidases, C-terminal domain"/>
    <property type="match status" value="1"/>
</dbReference>
<dbReference type="PROSITE" id="PS51387">
    <property type="entry name" value="FAD_PCMH"/>
    <property type="match status" value="1"/>
</dbReference>
<evidence type="ECO:0000256" key="2">
    <source>
        <dbReference type="ARBA" id="ARBA00022827"/>
    </source>
</evidence>
<name>A0A381ZJE8_9ZZZZ</name>
<reference evidence="4" key="1">
    <citation type="submission" date="2018-05" db="EMBL/GenBank/DDBJ databases">
        <authorList>
            <person name="Lanie J.A."/>
            <person name="Ng W.-L."/>
            <person name="Kazmierczak K.M."/>
            <person name="Andrzejewski T.M."/>
            <person name="Davidsen T.M."/>
            <person name="Wayne K.J."/>
            <person name="Tettelin H."/>
            <person name="Glass J.I."/>
            <person name="Rusch D."/>
            <person name="Podicherti R."/>
            <person name="Tsui H.-C.T."/>
            <person name="Winkler M.E."/>
        </authorList>
    </citation>
    <scope>NUCLEOTIDE SEQUENCE</scope>
</reference>
<dbReference type="SUPFAM" id="SSF56176">
    <property type="entry name" value="FAD-binding/transporter-associated domain-like"/>
    <property type="match status" value="1"/>
</dbReference>
<dbReference type="InterPro" id="IPR016166">
    <property type="entry name" value="FAD-bd_PCMH"/>
</dbReference>
<protein>
    <recommendedName>
        <fullName evidence="3">FAD-binding PCMH-type domain-containing protein</fullName>
    </recommendedName>
</protein>
<organism evidence="4">
    <name type="scientific">marine metagenome</name>
    <dbReference type="NCBI Taxonomy" id="408172"/>
    <lineage>
        <taxon>unclassified sequences</taxon>
        <taxon>metagenomes</taxon>
        <taxon>ecological metagenomes</taxon>
    </lineage>
</organism>
<dbReference type="Gene3D" id="3.30.465.10">
    <property type="match status" value="1"/>
</dbReference>
<sequence>MFTEEKKNSQISQDSDNVYKPVDEIETSNFIKEIYKKNLPTEIVGTNTKNFIGNKLQCAKVLDLSRLSGIVEYLPEELYIKVKACTPISLIEESLEKNNQQLAFEPIDFGYLKDSKSNKGTAAGQLSCNFSGSRRFKVGSLRDHILGFRGVNGKGDIIKSGGTVVKNVTGYDLSKLVTGSFGTLTALTEITFKVLPKKDSISTLVIYLEDNKIISDLFDQLLSSSNEISGAVYMSVEPNNKNYTKNIEKIFKFNNLKSEEPFVAVRIEGSKKSIDERIQDISQELQTNKMKTSILDFYQSKLFWEKINNLELFSGTKNNLLRAVIPPATSLDLMKYLKNNFKYYIDWCGSLFWIEVLEEENIQIKEMKETIINLGGYLTIVKKSESLSSDIDLFTINDTRLLLSQKIKESFDPKKLLNPGKMYRGL</sequence>
<evidence type="ECO:0000256" key="1">
    <source>
        <dbReference type="ARBA" id="ARBA00022630"/>
    </source>
</evidence>
<accession>A0A381ZJE8</accession>
<keyword evidence="1" id="KW-0285">Flavoprotein</keyword>
<dbReference type="InterPro" id="IPR006094">
    <property type="entry name" value="Oxid_FAD_bind_N"/>
</dbReference>
<dbReference type="Pfam" id="PF01565">
    <property type="entry name" value="FAD_binding_4"/>
    <property type="match status" value="1"/>
</dbReference>
<feature type="domain" description="FAD-binding PCMH-type" evidence="3">
    <location>
        <begin position="11"/>
        <end position="197"/>
    </location>
</feature>
<evidence type="ECO:0000313" key="4">
    <source>
        <dbReference type="EMBL" id="SVA88972.1"/>
    </source>
</evidence>
<dbReference type="AlphaFoldDB" id="A0A381ZJE8"/>
<dbReference type="InterPro" id="IPR036318">
    <property type="entry name" value="FAD-bd_PCMH-like_sf"/>
</dbReference>
<proteinExistence type="predicted"/>
<evidence type="ECO:0000259" key="3">
    <source>
        <dbReference type="PROSITE" id="PS51387"/>
    </source>
</evidence>
<dbReference type="EMBL" id="UINC01021434">
    <property type="protein sequence ID" value="SVA88972.1"/>
    <property type="molecule type" value="Genomic_DNA"/>
</dbReference>
<dbReference type="InterPro" id="IPR016164">
    <property type="entry name" value="FAD-linked_Oxase-like_C"/>
</dbReference>